<feature type="domain" description="Protein kinase" evidence="12">
    <location>
        <begin position="184"/>
        <end position="475"/>
    </location>
</feature>
<evidence type="ECO:0000256" key="4">
    <source>
        <dbReference type="ARBA" id="ARBA00022553"/>
    </source>
</evidence>
<dbReference type="SMART" id="SM00220">
    <property type="entry name" value="S_TKc"/>
    <property type="match status" value="1"/>
</dbReference>
<keyword evidence="7" id="KW-0418">Kinase</keyword>
<organism evidence="13 14">
    <name type="scientific">Salix brachista</name>
    <dbReference type="NCBI Taxonomy" id="2182728"/>
    <lineage>
        <taxon>Eukaryota</taxon>
        <taxon>Viridiplantae</taxon>
        <taxon>Streptophyta</taxon>
        <taxon>Embryophyta</taxon>
        <taxon>Tracheophyta</taxon>
        <taxon>Spermatophyta</taxon>
        <taxon>Magnoliopsida</taxon>
        <taxon>eudicotyledons</taxon>
        <taxon>Gunneridae</taxon>
        <taxon>Pentapetalae</taxon>
        <taxon>rosids</taxon>
        <taxon>fabids</taxon>
        <taxon>Malpighiales</taxon>
        <taxon>Salicaceae</taxon>
        <taxon>Saliceae</taxon>
        <taxon>Salix</taxon>
    </lineage>
</organism>
<evidence type="ECO:0000313" key="14">
    <source>
        <dbReference type="Proteomes" id="UP000326939"/>
    </source>
</evidence>
<keyword evidence="14" id="KW-1185">Reference proteome</keyword>
<evidence type="ECO:0000256" key="3">
    <source>
        <dbReference type="ARBA" id="ARBA00022527"/>
    </source>
</evidence>
<keyword evidence="4" id="KW-0597">Phosphoprotein</keyword>
<evidence type="ECO:0000256" key="8">
    <source>
        <dbReference type="ARBA" id="ARBA00022840"/>
    </source>
</evidence>
<dbReference type="Pfam" id="PF00069">
    <property type="entry name" value="Pkinase"/>
    <property type="match status" value="1"/>
</dbReference>
<dbReference type="PROSITE" id="PS50011">
    <property type="entry name" value="PROTEIN_KINASE_DOM"/>
    <property type="match status" value="1"/>
</dbReference>
<evidence type="ECO:0000256" key="6">
    <source>
        <dbReference type="ARBA" id="ARBA00022741"/>
    </source>
</evidence>
<proteinExistence type="inferred from homology"/>
<dbReference type="GO" id="GO:0005524">
    <property type="term" value="F:ATP binding"/>
    <property type="evidence" value="ECO:0007669"/>
    <property type="project" value="UniProtKB-KW"/>
</dbReference>
<dbReference type="SUPFAM" id="SSF56112">
    <property type="entry name" value="Protein kinase-like (PK-like)"/>
    <property type="match status" value="1"/>
</dbReference>
<evidence type="ECO:0000256" key="5">
    <source>
        <dbReference type="ARBA" id="ARBA00022679"/>
    </source>
</evidence>
<comment type="similarity">
    <text evidence="1">Belongs to the protein kinase superfamily. CMGC Ser/Thr protein kinase family. CDC2/CDKX subfamily.</text>
</comment>
<evidence type="ECO:0000256" key="11">
    <source>
        <dbReference type="SAM" id="MobiDB-lite"/>
    </source>
</evidence>
<gene>
    <name evidence="13" type="ORF">DKX38_004350</name>
</gene>
<dbReference type="AlphaFoldDB" id="A0A5N5ND39"/>
<comment type="caution">
    <text evidence="13">The sequence shown here is derived from an EMBL/GenBank/DDBJ whole genome shotgun (WGS) entry which is preliminary data.</text>
</comment>
<dbReference type="Proteomes" id="UP000326939">
    <property type="component" value="Chromosome 3"/>
</dbReference>
<dbReference type="FunFam" id="1.10.510.10:FF:000104">
    <property type="entry name" value="serine/threonine-protein kinase MAK isoform X1"/>
    <property type="match status" value="1"/>
</dbReference>
<keyword evidence="3" id="KW-0723">Serine/threonine-protein kinase</keyword>
<sequence>MLIDVSPFDMSVVVLPGSDLDTLLSFLKTWRKRASGQIASSIGFFRSKKCLIGGFSSLEIFCWCCILSALGQVSNPSMFFYQCVILGLKSATIRLKAAWVVNLDKPSHQVGANCTVLSYRFFIAPDGYLLDCGVIEQSFWLVPSLVNMFCGFHMALLSVTSYCLGAVVLSMNMARKLAHPRHSYKLIKEVGDGTFGSVWRAINKQSGEVVSALLLSIPANLVAIKKMKKKYYSWEECVNLREVKSLRKMNHPNIVKLKEVIRENDILYFVFEYMEYNLYQLIKDREKLFAEADVKNWCFQVFQGLAYIHQRGYFHRDLKPENLLVSKSIIKIADFGLAREVNSQPPYTEYVSTRWYRAPEVLLQSYLYSSKVDMWAMGAIMAELFTLRPLFPGTSEADEIYKICSVIGSPTTDTWADGLNLARTINYQFPQFAGVHLPALIPSASEDAINLIKSLCSWDPCMRPSAAEALQHPFFQSCFYVPPSLRPRAAVTRTPTSAGTKGGLEQQCARSLPGALSNSKLTNNFPSPKLHASLSTGVQRKLDMVNQDSRKPDKSMKSSTKPRYQPPGKKSPNFVKQTNVRLTNLYVSKINFKLWWLAALMSKGRVARGVSDTTDKFAGMTIASRRQSLGQPKPPTMKAGVQWTGESGGMFLRPTQQFAHGRNYPRKVVG</sequence>
<evidence type="ECO:0000313" key="13">
    <source>
        <dbReference type="EMBL" id="KAB5564296.1"/>
    </source>
</evidence>
<protein>
    <recommendedName>
        <fullName evidence="2">cyclin-dependent kinase</fullName>
        <ecNumber evidence="2">2.7.11.22</ecNumber>
    </recommendedName>
</protein>
<reference evidence="14" key="1">
    <citation type="journal article" date="2019" name="Gigascience">
        <title>De novo genome assembly of the endangered Acer yangbiense, a plant species with extremely small populations endemic to Yunnan Province, China.</title>
        <authorList>
            <person name="Yang J."/>
            <person name="Wariss H.M."/>
            <person name="Tao L."/>
            <person name="Zhang R."/>
            <person name="Yun Q."/>
            <person name="Hollingsworth P."/>
            <person name="Dao Z."/>
            <person name="Luo G."/>
            <person name="Guo H."/>
            <person name="Ma Y."/>
            <person name="Sun W."/>
        </authorList>
    </citation>
    <scope>NUCLEOTIDE SEQUENCE [LARGE SCALE GENOMIC DNA]</scope>
    <source>
        <strain evidence="14">cv. br00</strain>
    </source>
</reference>
<comment type="catalytic activity">
    <reaction evidence="9">
        <text>L-threonyl-[protein] + ATP = O-phospho-L-threonyl-[protein] + ADP + H(+)</text>
        <dbReference type="Rhea" id="RHEA:46608"/>
        <dbReference type="Rhea" id="RHEA-COMP:11060"/>
        <dbReference type="Rhea" id="RHEA-COMP:11605"/>
        <dbReference type="ChEBI" id="CHEBI:15378"/>
        <dbReference type="ChEBI" id="CHEBI:30013"/>
        <dbReference type="ChEBI" id="CHEBI:30616"/>
        <dbReference type="ChEBI" id="CHEBI:61977"/>
        <dbReference type="ChEBI" id="CHEBI:456216"/>
        <dbReference type="EC" id="2.7.11.22"/>
    </reaction>
</comment>
<dbReference type="PANTHER" id="PTHR24055">
    <property type="entry name" value="MITOGEN-ACTIVATED PROTEIN KINASE"/>
    <property type="match status" value="1"/>
</dbReference>
<evidence type="ECO:0000256" key="10">
    <source>
        <dbReference type="ARBA" id="ARBA00048367"/>
    </source>
</evidence>
<comment type="catalytic activity">
    <reaction evidence="10">
        <text>L-seryl-[protein] + ATP = O-phospho-L-seryl-[protein] + ADP + H(+)</text>
        <dbReference type="Rhea" id="RHEA:17989"/>
        <dbReference type="Rhea" id="RHEA-COMP:9863"/>
        <dbReference type="Rhea" id="RHEA-COMP:11604"/>
        <dbReference type="ChEBI" id="CHEBI:15378"/>
        <dbReference type="ChEBI" id="CHEBI:29999"/>
        <dbReference type="ChEBI" id="CHEBI:30616"/>
        <dbReference type="ChEBI" id="CHEBI:83421"/>
        <dbReference type="ChEBI" id="CHEBI:456216"/>
        <dbReference type="EC" id="2.7.11.22"/>
    </reaction>
</comment>
<keyword evidence="6" id="KW-0547">Nucleotide-binding</keyword>
<keyword evidence="5" id="KW-0808">Transferase</keyword>
<dbReference type="CDD" id="cd07830">
    <property type="entry name" value="STKc_MAK_like"/>
    <property type="match status" value="1"/>
</dbReference>
<evidence type="ECO:0000256" key="9">
    <source>
        <dbReference type="ARBA" id="ARBA00047811"/>
    </source>
</evidence>
<feature type="region of interest" description="Disordered" evidence="11">
    <location>
        <begin position="520"/>
        <end position="574"/>
    </location>
</feature>
<dbReference type="PROSITE" id="PS00108">
    <property type="entry name" value="PROTEIN_KINASE_ST"/>
    <property type="match status" value="1"/>
</dbReference>
<dbReference type="InterPro" id="IPR011009">
    <property type="entry name" value="Kinase-like_dom_sf"/>
</dbReference>
<evidence type="ECO:0000256" key="1">
    <source>
        <dbReference type="ARBA" id="ARBA00006485"/>
    </source>
</evidence>
<feature type="compositionally biased region" description="Basic and acidic residues" evidence="11">
    <location>
        <begin position="540"/>
        <end position="556"/>
    </location>
</feature>
<dbReference type="GO" id="GO:0004693">
    <property type="term" value="F:cyclin-dependent protein serine/threonine kinase activity"/>
    <property type="evidence" value="ECO:0007669"/>
    <property type="project" value="UniProtKB-EC"/>
</dbReference>
<evidence type="ECO:0000259" key="12">
    <source>
        <dbReference type="PROSITE" id="PS50011"/>
    </source>
</evidence>
<name>A0A5N5ND39_9ROSI</name>
<dbReference type="EMBL" id="VDCV01000003">
    <property type="protein sequence ID" value="KAB5564296.1"/>
    <property type="molecule type" value="Genomic_DNA"/>
</dbReference>
<dbReference type="EC" id="2.7.11.22" evidence="2"/>
<evidence type="ECO:0000256" key="2">
    <source>
        <dbReference type="ARBA" id="ARBA00012425"/>
    </source>
</evidence>
<dbReference type="FunFam" id="3.30.200.20:FF:000545">
    <property type="entry name" value="CMGC family protein kinase"/>
    <property type="match status" value="1"/>
</dbReference>
<keyword evidence="8" id="KW-0067">ATP-binding</keyword>
<evidence type="ECO:0000256" key="7">
    <source>
        <dbReference type="ARBA" id="ARBA00022777"/>
    </source>
</evidence>
<dbReference type="Gene3D" id="3.30.200.20">
    <property type="entry name" value="Phosphorylase Kinase, domain 1"/>
    <property type="match status" value="1"/>
</dbReference>
<dbReference type="InterPro" id="IPR050117">
    <property type="entry name" value="MAPK"/>
</dbReference>
<dbReference type="Gene3D" id="1.10.510.10">
    <property type="entry name" value="Transferase(Phosphotransferase) domain 1"/>
    <property type="match status" value="1"/>
</dbReference>
<dbReference type="InterPro" id="IPR008271">
    <property type="entry name" value="Ser/Thr_kinase_AS"/>
</dbReference>
<dbReference type="InterPro" id="IPR000719">
    <property type="entry name" value="Prot_kinase_dom"/>
</dbReference>
<accession>A0A5N5ND39</accession>